<evidence type="ECO:0000256" key="5">
    <source>
        <dbReference type="ARBA" id="ARBA00022723"/>
    </source>
</evidence>
<dbReference type="GO" id="GO:0046872">
    <property type="term" value="F:metal ion binding"/>
    <property type="evidence" value="ECO:0007669"/>
    <property type="project" value="UniProtKB-KW"/>
</dbReference>
<evidence type="ECO:0000256" key="12">
    <source>
        <dbReference type="PIRSR" id="PIRSR605959-2"/>
    </source>
</evidence>
<keyword evidence="9" id="KW-0828">Tyrosine catabolism</keyword>
<dbReference type="InterPro" id="IPR015377">
    <property type="entry name" value="Fumarylacetoacetase_N"/>
</dbReference>
<accession>A0A1G6NRS2</accession>
<dbReference type="Pfam" id="PF01557">
    <property type="entry name" value="FAA_hydrolase"/>
    <property type="match status" value="1"/>
</dbReference>
<feature type="binding site" evidence="12">
    <location>
        <position position="141"/>
    </location>
    <ligand>
        <name>substrate</name>
    </ligand>
</feature>
<keyword evidence="6 16" id="KW-0378">Hydrolase</keyword>
<feature type="binding site" evidence="12">
    <location>
        <position position="127"/>
    </location>
    <ligand>
        <name>substrate</name>
    </ligand>
</feature>
<comment type="cofactor">
    <cofactor evidence="2 13">
        <name>Mg(2+)</name>
        <dbReference type="ChEBI" id="CHEBI:18420"/>
    </cofactor>
</comment>
<feature type="binding site" evidence="12">
    <location>
        <position position="237"/>
    </location>
    <ligand>
        <name>substrate</name>
    </ligand>
</feature>
<dbReference type="InterPro" id="IPR011234">
    <property type="entry name" value="Fumarylacetoacetase-like_C"/>
</dbReference>
<comment type="cofactor">
    <cofactor evidence="1 13">
        <name>Ca(2+)</name>
        <dbReference type="ChEBI" id="CHEBI:29108"/>
    </cofactor>
</comment>
<name>A0A1G6NRS2_9RHOB</name>
<evidence type="ECO:0000256" key="7">
    <source>
        <dbReference type="ARBA" id="ARBA00022837"/>
    </source>
</evidence>
<feature type="domain" description="Fumarylacetoacetase N-terminal" evidence="15">
    <location>
        <begin position="21"/>
        <end position="117"/>
    </location>
</feature>
<organism evidence="16 17">
    <name type="scientific">Ruegeria marina</name>
    <dbReference type="NCBI Taxonomy" id="639004"/>
    <lineage>
        <taxon>Bacteria</taxon>
        <taxon>Pseudomonadati</taxon>
        <taxon>Pseudomonadota</taxon>
        <taxon>Alphaproteobacteria</taxon>
        <taxon>Rhodobacterales</taxon>
        <taxon>Roseobacteraceae</taxon>
        <taxon>Ruegeria</taxon>
    </lineage>
</organism>
<evidence type="ECO:0000256" key="10">
    <source>
        <dbReference type="ARBA" id="ARBA00023232"/>
    </source>
</evidence>
<reference evidence="17" key="1">
    <citation type="submission" date="2016-10" db="EMBL/GenBank/DDBJ databases">
        <authorList>
            <person name="Varghese N."/>
            <person name="Submissions S."/>
        </authorList>
    </citation>
    <scope>NUCLEOTIDE SEQUENCE [LARGE SCALE GENOMIC DNA]</scope>
    <source>
        <strain evidence="17">CGMCC 1.9108</strain>
    </source>
</reference>
<feature type="binding site" evidence="13">
    <location>
        <position position="200"/>
    </location>
    <ligand>
        <name>Ca(2+)</name>
        <dbReference type="ChEBI" id="CHEBI:29108"/>
    </ligand>
</feature>
<dbReference type="Pfam" id="PF09298">
    <property type="entry name" value="FAA_hydrolase_N"/>
    <property type="match status" value="1"/>
</dbReference>
<dbReference type="GO" id="GO:1902000">
    <property type="term" value="P:homogentisate catabolic process"/>
    <property type="evidence" value="ECO:0007669"/>
    <property type="project" value="TreeGrafter"/>
</dbReference>
<proteinExistence type="predicted"/>
<evidence type="ECO:0000313" key="17">
    <source>
        <dbReference type="Proteomes" id="UP000199628"/>
    </source>
</evidence>
<dbReference type="GO" id="GO:0006572">
    <property type="term" value="P:L-tyrosine catabolic process"/>
    <property type="evidence" value="ECO:0007669"/>
    <property type="project" value="UniProtKB-KW"/>
</dbReference>
<comment type="pathway">
    <text evidence="3">Amino-acid degradation; L-phenylalanine degradation; acetoacetate and fumarate from L-phenylalanine: step 6/6.</text>
</comment>
<dbReference type="RefSeq" id="WP_093028568.1">
    <property type="nucleotide sequence ID" value="NZ_FMZV01000003.1"/>
</dbReference>
<keyword evidence="17" id="KW-1185">Reference proteome</keyword>
<dbReference type="PANTHER" id="PTHR43069">
    <property type="entry name" value="FUMARYLACETOACETASE"/>
    <property type="match status" value="1"/>
</dbReference>
<dbReference type="FunFam" id="3.90.850.10:FF:000009">
    <property type="entry name" value="Fumarylacetoacetase"/>
    <property type="match status" value="1"/>
</dbReference>
<dbReference type="GO" id="GO:0004334">
    <property type="term" value="F:fumarylacetoacetase activity"/>
    <property type="evidence" value="ECO:0007669"/>
    <property type="project" value="UniProtKB-EC"/>
</dbReference>
<feature type="binding site" evidence="13">
    <location>
        <position position="254"/>
    </location>
    <ligand>
        <name>Mg(2+)</name>
        <dbReference type="ChEBI" id="CHEBI:18420"/>
    </ligand>
</feature>
<dbReference type="STRING" id="639004.SAMN04488239_103199"/>
<dbReference type="UniPathway" id="UPA00139">
    <property type="reaction ID" value="UER00341"/>
</dbReference>
<keyword evidence="10" id="KW-0585">Phenylalanine catabolism</keyword>
<sequence>MTLKKSWVASANDPKHPFPLNNLPYGVFSTGDDEPRCGVAIGDMILDLAAAEAEGLVALADYPLFDVPYWNDLMEEGPAVWAALRDRLTALLAAGAKQRDAVEPLLVPMAEATLHMPLVVSEYTDFYAGRNHAFNVGTMFRGPENALPPNWLHIPIGYNGRASSVVVSGTPVRRPWGQLKSPDHALPAFLPCRRFDIELEMGAIVGTPSDGPITVQEADDHIFGYVLLNDWSARDIQAWEYQPLGPFQAKATATSISPWIVTKAALEPFRTDTPAREFELLDHLKDCGPMLYDIELEVTMAPEGKPATTIARTNYKEMYYSAAQQLAHHTTSGCPMNVGDLLGSGTISGATKPERGSLLELSWGGKEPLTLDTGETRTFIEDGDTLTLTGAARGEGYTIGFGDCVGKVLPALENPYQR</sequence>
<dbReference type="PANTHER" id="PTHR43069:SF2">
    <property type="entry name" value="FUMARYLACETOACETASE"/>
    <property type="match status" value="1"/>
</dbReference>
<feature type="binding site" evidence="13">
    <location>
        <position position="230"/>
    </location>
    <ligand>
        <name>Ca(2+)</name>
        <dbReference type="ChEBI" id="CHEBI:29108"/>
    </ligand>
</feature>
<dbReference type="InterPro" id="IPR036663">
    <property type="entry name" value="Fumarylacetoacetase_C_sf"/>
</dbReference>
<keyword evidence="5 13" id="KW-0479">Metal-binding</keyword>
<evidence type="ECO:0000256" key="1">
    <source>
        <dbReference type="ARBA" id="ARBA00001913"/>
    </source>
</evidence>
<evidence type="ECO:0000313" key="16">
    <source>
        <dbReference type="EMBL" id="SDC70438.1"/>
    </source>
</evidence>
<feature type="binding site" evidence="13">
    <location>
        <position position="125"/>
    </location>
    <ligand>
        <name>Ca(2+)</name>
        <dbReference type="ChEBI" id="CHEBI:29108"/>
    </ligand>
</feature>
<feature type="binding site" evidence="13">
    <location>
        <position position="230"/>
    </location>
    <ligand>
        <name>Mg(2+)</name>
        <dbReference type="ChEBI" id="CHEBI:18420"/>
    </ligand>
</feature>
<dbReference type="NCBIfam" id="TIGR01266">
    <property type="entry name" value="fum_ac_acetase"/>
    <property type="match status" value="1"/>
</dbReference>
<protein>
    <recommendedName>
        <fullName evidence="4">fumarylacetoacetase</fullName>
        <ecNumber evidence="4">3.7.1.2</ecNumber>
    </recommendedName>
</protein>
<feature type="domain" description="Fumarylacetoacetase-like C-terminal" evidence="14">
    <location>
        <begin position="124"/>
        <end position="404"/>
    </location>
</feature>
<evidence type="ECO:0000259" key="14">
    <source>
        <dbReference type="Pfam" id="PF01557"/>
    </source>
</evidence>
<gene>
    <name evidence="16" type="ORF">SAMN04488239_103199</name>
</gene>
<evidence type="ECO:0000256" key="4">
    <source>
        <dbReference type="ARBA" id="ARBA00012094"/>
    </source>
</evidence>
<evidence type="ECO:0000256" key="9">
    <source>
        <dbReference type="ARBA" id="ARBA00022878"/>
    </source>
</evidence>
<dbReference type="InterPro" id="IPR005959">
    <property type="entry name" value="Fumarylacetoacetase"/>
</dbReference>
<dbReference type="AlphaFoldDB" id="A0A1G6NRS2"/>
<feature type="binding site" evidence="13">
    <location>
        <position position="198"/>
    </location>
    <ligand>
        <name>Ca(2+)</name>
        <dbReference type="ChEBI" id="CHEBI:29108"/>
    </ligand>
</feature>
<feature type="binding site" evidence="12">
    <location>
        <position position="241"/>
    </location>
    <ligand>
        <name>substrate</name>
    </ligand>
</feature>
<dbReference type="EMBL" id="FMZV01000003">
    <property type="protein sequence ID" value="SDC70438.1"/>
    <property type="molecule type" value="Genomic_DNA"/>
</dbReference>
<feature type="binding site" evidence="12">
    <location>
        <position position="346"/>
    </location>
    <ligand>
        <name>substrate</name>
    </ligand>
</feature>
<evidence type="ECO:0000256" key="13">
    <source>
        <dbReference type="PIRSR" id="PIRSR605959-3"/>
    </source>
</evidence>
<dbReference type="GO" id="GO:0006559">
    <property type="term" value="P:L-phenylalanine catabolic process"/>
    <property type="evidence" value="ECO:0007669"/>
    <property type="project" value="UniProtKB-UniPathway"/>
</dbReference>
<evidence type="ECO:0000256" key="6">
    <source>
        <dbReference type="ARBA" id="ARBA00022801"/>
    </source>
</evidence>
<dbReference type="SUPFAM" id="SSF56529">
    <property type="entry name" value="FAH"/>
    <property type="match status" value="1"/>
</dbReference>
<dbReference type="Gene3D" id="2.30.30.230">
    <property type="entry name" value="Fumarylacetoacetase, N-terminal domain"/>
    <property type="match status" value="1"/>
</dbReference>
<evidence type="ECO:0000256" key="8">
    <source>
        <dbReference type="ARBA" id="ARBA00022842"/>
    </source>
</evidence>
<evidence type="ECO:0000256" key="2">
    <source>
        <dbReference type="ARBA" id="ARBA00001946"/>
    </source>
</evidence>
<keyword evidence="8 13" id="KW-0460">Magnesium</keyword>
<feature type="active site" description="Proton acceptor" evidence="11">
    <location>
        <position position="132"/>
    </location>
</feature>
<dbReference type="OrthoDB" id="3766879at2"/>
<evidence type="ECO:0000259" key="15">
    <source>
        <dbReference type="Pfam" id="PF09298"/>
    </source>
</evidence>
<feature type="binding site" evidence="13">
    <location>
        <position position="250"/>
    </location>
    <ligand>
        <name>Mg(2+)</name>
        <dbReference type="ChEBI" id="CHEBI:18420"/>
    </ligand>
</feature>
<dbReference type="InterPro" id="IPR036462">
    <property type="entry name" value="Fumarylacetoacetase_N_sf"/>
</dbReference>
<keyword evidence="7 13" id="KW-0106">Calcium</keyword>
<dbReference type="SUPFAM" id="SSF63433">
    <property type="entry name" value="Fumarylacetoacetate hydrolase, FAH, N-terminal domain"/>
    <property type="match status" value="1"/>
</dbReference>
<evidence type="ECO:0000256" key="3">
    <source>
        <dbReference type="ARBA" id="ARBA00004782"/>
    </source>
</evidence>
<dbReference type="EC" id="3.7.1.2" evidence="4"/>
<dbReference type="Proteomes" id="UP000199628">
    <property type="component" value="Unassembled WGS sequence"/>
</dbReference>
<dbReference type="Gene3D" id="3.90.850.10">
    <property type="entry name" value="Fumarylacetoacetase-like, C-terminal domain"/>
    <property type="match status" value="1"/>
</dbReference>
<evidence type="ECO:0000256" key="11">
    <source>
        <dbReference type="PIRSR" id="PIRSR605959-1"/>
    </source>
</evidence>